<feature type="chain" id="PRO_5002101694" description="SRPBCC family protein" evidence="2">
    <location>
        <begin position="23"/>
        <end position="192"/>
    </location>
</feature>
<keyword evidence="4" id="KW-1185">Reference proteome</keyword>
<evidence type="ECO:0000313" key="3">
    <source>
        <dbReference type="EMBL" id="AJE47339.1"/>
    </source>
</evidence>
<dbReference type="RefSeq" id="WP_043869933.1">
    <property type="nucleotide sequence ID" value="NZ_CP004393.1"/>
</dbReference>
<evidence type="ECO:0000313" key="4">
    <source>
        <dbReference type="Proteomes" id="UP000031521"/>
    </source>
</evidence>
<proteinExistence type="predicted"/>
<dbReference type="Proteomes" id="UP000031521">
    <property type="component" value="Chromosome"/>
</dbReference>
<evidence type="ECO:0000256" key="1">
    <source>
        <dbReference type="SAM" id="MobiDB-lite"/>
    </source>
</evidence>
<dbReference type="OrthoDB" id="7864938at2"/>
<evidence type="ECO:0008006" key="5">
    <source>
        <dbReference type="Google" id="ProtNLM"/>
    </source>
</evidence>
<keyword evidence="2" id="KW-0732">Signal</keyword>
<sequence>MKPTAFLAILATTSLVAVPALAEPLDIAEVETTVTLDDVEANALDYWPEIGADLNALVSAGLIDQMEPNGDYSIRLDVTEMSLEGATVLGAEGEFNELDGWVYIYGPTETTEPVERLRIQLSAEEAYVEVPSNMTVVAPARAEFYNALVTAFAAKTVSEVAKQETQWFLDDDGRPVLEDSDSNDGDSDGGDD</sequence>
<gene>
    <name evidence="3" type="ORF">P73_2624</name>
</gene>
<accession>A0A0B5DWB7</accession>
<evidence type="ECO:0000256" key="2">
    <source>
        <dbReference type="SAM" id="SignalP"/>
    </source>
</evidence>
<organism evidence="3 4">
    <name type="scientific">Celeribacter indicus</name>
    <dbReference type="NCBI Taxonomy" id="1208324"/>
    <lineage>
        <taxon>Bacteria</taxon>
        <taxon>Pseudomonadati</taxon>
        <taxon>Pseudomonadota</taxon>
        <taxon>Alphaproteobacteria</taxon>
        <taxon>Rhodobacterales</taxon>
        <taxon>Roseobacteraceae</taxon>
        <taxon>Celeribacter</taxon>
    </lineage>
</organism>
<protein>
    <recommendedName>
        <fullName evidence="5">SRPBCC family protein</fullName>
    </recommendedName>
</protein>
<reference evidence="3 4" key="1">
    <citation type="journal article" date="2014" name="Int. J. Syst. Evol. Microbiol.">
        <title>Celeribacter indicus sp. nov., a polycyclic aromatic hydrocarbon-degrading bacterium from deep-sea sediment and reclassification of Huaishuia halophila as Celeribacter halophilus comb. nov.</title>
        <authorList>
            <person name="Lai Q."/>
            <person name="Cao J."/>
            <person name="Yuan J."/>
            <person name="Li F."/>
            <person name="Shao Z."/>
        </authorList>
    </citation>
    <scope>NUCLEOTIDE SEQUENCE [LARGE SCALE GENOMIC DNA]</scope>
    <source>
        <strain evidence="3">P73</strain>
    </source>
</reference>
<feature type="signal peptide" evidence="2">
    <location>
        <begin position="1"/>
        <end position="22"/>
    </location>
</feature>
<dbReference type="EMBL" id="CP004393">
    <property type="protein sequence ID" value="AJE47339.1"/>
    <property type="molecule type" value="Genomic_DNA"/>
</dbReference>
<name>A0A0B5DWB7_9RHOB</name>
<dbReference type="HOGENOM" id="CLU_1412929_0_0_5"/>
<feature type="region of interest" description="Disordered" evidence="1">
    <location>
        <begin position="169"/>
        <end position="192"/>
    </location>
</feature>
<dbReference type="KEGG" id="cid:P73_2624"/>
<dbReference type="AlphaFoldDB" id="A0A0B5DWB7"/>
<feature type="compositionally biased region" description="Acidic residues" evidence="1">
    <location>
        <begin position="178"/>
        <end position="192"/>
    </location>
</feature>